<accession>A0A0A6NZE9</accession>
<comment type="catalytic activity">
    <reaction evidence="7">
        <text>arsenic triglutathione + 2 [thioredoxin]-dithiol + 2 S-adenosyl-L-methionine + H2O = dimethylarsinous acid + 2 [thioredoxin]-disulfide + 3 glutathione + 2 S-adenosyl-L-homocysteine + 2 H(+)</text>
        <dbReference type="Rhea" id="RHEA:69464"/>
        <dbReference type="Rhea" id="RHEA-COMP:10698"/>
        <dbReference type="Rhea" id="RHEA-COMP:10700"/>
        <dbReference type="ChEBI" id="CHEBI:15377"/>
        <dbReference type="ChEBI" id="CHEBI:15378"/>
        <dbReference type="ChEBI" id="CHEBI:23808"/>
        <dbReference type="ChEBI" id="CHEBI:29950"/>
        <dbReference type="ChEBI" id="CHEBI:50058"/>
        <dbReference type="ChEBI" id="CHEBI:57856"/>
        <dbReference type="ChEBI" id="CHEBI:57925"/>
        <dbReference type="ChEBI" id="CHEBI:59789"/>
        <dbReference type="ChEBI" id="CHEBI:183640"/>
        <dbReference type="EC" id="2.1.1.137"/>
    </reaction>
</comment>
<name>A0A0A6NZE9_9GAMM</name>
<keyword evidence="1 10" id="KW-0808">Transferase</keyword>
<dbReference type="InterPro" id="IPR026669">
    <property type="entry name" value="Arsenite_MeTrfase-like"/>
</dbReference>
<dbReference type="EMBL" id="LUTY01002164">
    <property type="protein sequence ID" value="OAD20714.1"/>
    <property type="molecule type" value="Genomic_DNA"/>
</dbReference>
<dbReference type="Gene3D" id="3.40.50.150">
    <property type="entry name" value="Vaccinia Virus protein VP39"/>
    <property type="match status" value="1"/>
</dbReference>
<keyword evidence="11" id="KW-1185">Reference proteome</keyword>
<proteinExistence type="inferred from homology"/>
<dbReference type="InterPro" id="IPR029063">
    <property type="entry name" value="SAM-dependent_MTases_sf"/>
</dbReference>
<dbReference type="NCBIfam" id="NF008823">
    <property type="entry name" value="PRK11873.1"/>
    <property type="match status" value="1"/>
</dbReference>
<comment type="similarity">
    <text evidence="3">Belongs to the methyltransferase superfamily. Arsenite methyltransferase family.</text>
</comment>
<evidence type="ECO:0000259" key="9">
    <source>
        <dbReference type="Pfam" id="PF13847"/>
    </source>
</evidence>
<comment type="catalytic activity">
    <reaction evidence="8">
        <text>arsenic triglutathione + 3 [thioredoxin]-dithiol + 3 S-adenosyl-L-methionine = trimethylarsine + 3 [thioredoxin]-disulfide + 3 glutathione + 3 S-adenosyl-L-homocysteine + 3 H(+)</text>
        <dbReference type="Rhea" id="RHEA:69432"/>
        <dbReference type="Rhea" id="RHEA-COMP:10698"/>
        <dbReference type="Rhea" id="RHEA-COMP:10700"/>
        <dbReference type="ChEBI" id="CHEBI:15378"/>
        <dbReference type="ChEBI" id="CHEBI:27130"/>
        <dbReference type="ChEBI" id="CHEBI:29950"/>
        <dbReference type="ChEBI" id="CHEBI:50058"/>
        <dbReference type="ChEBI" id="CHEBI:57856"/>
        <dbReference type="ChEBI" id="CHEBI:57925"/>
        <dbReference type="ChEBI" id="CHEBI:59789"/>
        <dbReference type="ChEBI" id="CHEBI:183640"/>
        <dbReference type="EC" id="2.1.1.137"/>
    </reaction>
</comment>
<dbReference type="Proteomes" id="UP000076962">
    <property type="component" value="Unassembled WGS sequence"/>
</dbReference>
<dbReference type="EC" id="2.1.1.137" evidence="4"/>
<evidence type="ECO:0000313" key="10">
    <source>
        <dbReference type="EMBL" id="OAD20714.1"/>
    </source>
</evidence>
<keyword evidence="10" id="KW-0489">Methyltransferase</keyword>
<feature type="domain" description="Methyltransferase" evidence="9">
    <location>
        <begin position="76"/>
        <end position="177"/>
    </location>
</feature>
<evidence type="ECO:0000256" key="2">
    <source>
        <dbReference type="ARBA" id="ARBA00022691"/>
    </source>
</evidence>
<evidence type="ECO:0000256" key="1">
    <source>
        <dbReference type="ARBA" id="ARBA00022679"/>
    </source>
</evidence>
<dbReference type="GO" id="GO:0032259">
    <property type="term" value="P:methylation"/>
    <property type="evidence" value="ECO:0007669"/>
    <property type="project" value="UniProtKB-KW"/>
</dbReference>
<dbReference type="PANTHER" id="PTHR43675">
    <property type="entry name" value="ARSENITE METHYLTRANSFERASE"/>
    <property type="match status" value="1"/>
</dbReference>
<sequence length="177" mass="18719">MPTFNHNEIHQAVRKTYGLVAQTEASCCNPGCCSTGSNPQEISLKLGYSNDDLTTVPTGANLGLGCGNPQAIAALKPRETVLDLGSGAGFDCFLAASAVGDKGFVLGIDMTQEMISKARENAVKAGFQNVEFRQGQIENLPVVDNSIDVIISNCVINLSPAKQKVFKEAYRVLKPGG</sequence>
<keyword evidence="2" id="KW-0949">S-adenosyl-L-methionine</keyword>
<dbReference type="GO" id="GO:0030791">
    <property type="term" value="F:arsenite methyltransferase activity"/>
    <property type="evidence" value="ECO:0007669"/>
    <property type="project" value="UniProtKB-EC"/>
</dbReference>
<evidence type="ECO:0000313" key="11">
    <source>
        <dbReference type="Proteomes" id="UP000076962"/>
    </source>
</evidence>
<evidence type="ECO:0000256" key="4">
    <source>
        <dbReference type="ARBA" id="ARBA00034521"/>
    </source>
</evidence>
<dbReference type="Pfam" id="PF13847">
    <property type="entry name" value="Methyltransf_31"/>
    <property type="match status" value="1"/>
</dbReference>
<organism evidence="10 11">
    <name type="scientific">Candidatus Thiomargarita nelsonii</name>
    <dbReference type="NCBI Taxonomy" id="1003181"/>
    <lineage>
        <taxon>Bacteria</taxon>
        <taxon>Pseudomonadati</taxon>
        <taxon>Pseudomonadota</taxon>
        <taxon>Gammaproteobacteria</taxon>
        <taxon>Thiotrichales</taxon>
        <taxon>Thiotrichaceae</taxon>
        <taxon>Thiomargarita</taxon>
    </lineage>
</organism>
<evidence type="ECO:0000256" key="6">
    <source>
        <dbReference type="ARBA" id="ARBA00047941"/>
    </source>
</evidence>
<reference evidence="10 11" key="1">
    <citation type="submission" date="2016-05" db="EMBL/GenBank/DDBJ databases">
        <title>Single-cell genome of chain-forming Candidatus Thiomargarita nelsonii and comparison to other large sulfur-oxidizing bacteria.</title>
        <authorList>
            <person name="Winkel M."/>
            <person name="Salman V."/>
            <person name="Woyke T."/>
            <person name="Schulz-Vogt H."/>
            <person name="Richter M."/>
            <person name="Flood B."/>
            <person name="Bailey J."/>
            <person name="Amann R."/>
            <person name="Mussmann M."/>
        </authorList>
    </citation>
    <scope>NUCLEOTIDE SEQUENCE [LARGE SCALE GENOMIC DNA]</scope>
    <source>
        <strain evidence="10 11">THI036</strain>
    </source>
</reference>
<protein>
    <recommendedName>
        <fullName evidence="5">Arsenite methyltransferase</fullName>
        <ecNumber evidence="4">2.1.1.137</ecNumber>
    </recommendedName>
</protein>
<evidence type="ECO:0000256" key="3">
    <source>
        <dbReference type="ARBA" id="ARBA00034487"/>
    </source>
</evidence>
<dbReference type="CDD" id="cd02440">
    <property type="entry name" value="AdoMet_MTases"/>
    <property type="match status" value="1"/>
</dbReference>
<dbReference type="InterPro" id="IPR025714">
    <property type="entry name" value="Methyltranfer_dom"/>
</dbReference>
<evidence type="ECO:0000256" key="8">
    <source>
        <dbReference type="ARBA" id="ARBA00048428"/>
    </source>
</evidence>
<feature type="non-terminal residue" evidence="10">
    <location>
        <position position="177"/>
    </location>
</feature>
<comment type="caution">
    <text evidence="10">The sequence shown here is derived from an EMBL/GenBank/DDBJ whole genome shotgun (WGS) entry which is preliminary data.</text>
</comment>
<dbReference type="AlphaFoldDB" id="A0A0A6NZE9"/>
<dbReference type="SUPFAM" id="SSF53335">
    <property type="entry name" value="S-adenosyl-L-methionine-dependent methyltransferases"/>
    <property type="match status" value="1"/>
</dbReference>
<evidence type="ECO:0000256" key="7">
    <source>
        <dbReference type="ARBA" id="ARBA00047943"/>
    </source>
</evidence>
<comment type="catalytic activity">
    <reaction evidence="6">
        <text>arsenic triglutathione + [thioredoxin]-dithiol + S-adenosyl-L-methionine + 2 H2O = methylarsonous acid + [thioredoxin]-disulfide + 3 glutathione + S-adenosyl-L-homocysteine + H(+)</text>
        <dbReference type="Rhea" id="RHEA:69460"/>
        <dbReference type="Rhea" id="RHEA-COMP:10698"/>
        <dbReference type="Rhea" id="RHEA-COMP:10700"/>
        <dbReference type="ChEBI" id="CHEBI:15377"/>
        <dbReference type="ChEBI" id="CHEBI:15378"/>
        <dbReference type="ChEBI" id="CHEBI:17826"/>
        <dbReference type="ChEBI" id="CHEBI:29950"/>
        <dbReference type="ChEBI" id="CHEBI:50058"/>
        <dbReference type="ChEBI" id="CHEBI:57856"/>
        <dbReference type="ChEBI" id="CHEBI:57925"/>
        <dbReference type="ChEBI" id="CHEBI:59789"/>
        <dbReference type="ChEBI" id="CHEBI:183640"/>
        <dbReference type="EC" id="2.1.1.137"/>
    </reaction>
</comment>
<dbReference type="PANTHER" id="PTHR43675:SF8">
    <property type="entry name" value="ARSENITE METHYLTRANSFERASE"/>
    <property type="match status" value="1"/>
</dbReference>
<evidence type="ECO:0000256" key="5">
    <source>
        <dbReference type="ARBA" id="ARBA00034545"/>
    </source>
</evidence>
<gene>
    <name evidence="10" type="ORF">THIOM_003566</name>
</gene>